<proteinExistence type="predicted"/>
<dbReference type="Gene3D" id="3.30.460.40">
    <property type="match status" value="1"/>
</dbReference>
<dbReference type="SUPFAM" id="SSF81301">
    <property type="entry name" value="Nucleotidyltransferase"/>
    <property type="match status" value="1"/>
</dbReference>
<name>A0A5N5QI95_9AGAM</name>
<dbReference type="InterPro" id="IPR043519">
    <property type="entry name" value="NT_sf"/>
</dbReference>
<dbReference type="AlphaFoldDB" id="A0A5N5QI95"/>
<dbReference type="OrthoDB" id="3133286at2759"/>
<organism evidence="2 3">
    <name type="scientific">Ceratobasidium theobromae</name>
    <dbReference type="NCBI Taxonomy" id="1582974"/>
    <lineage>
        <taxon>Eukaryota</taxon>
        <taxon>Fungi</taxon>
        <taxon>Dikarya</taxon>
        <taxon>Basidiomycota</taxon>
        <taxon>Agaricomycotina</taxon>
        <taxon>Agaricomycetes</taxon>
        <taxon>Cantharellales</taxon>
        <taxon>Ceratobasidiaceae</taxon>
        <taxon>Ceratobasidium</taxon>
    </lineage>
</organism>
<protein>
    <submittedName>
        <fullName evidence="2">PTCB-BRCT domain containing protein</fullName>
    </submittedName>
</protein>
<dbReference type="Proteomes" id="UP000383932">
    <property type="component" value="Unassembled WGS sequence"/>
</dbReference>
<comment type="caution">
    <text evidence="2">The sequence shown here is derived from an EMBL/GenBank/DDBJ whole genome shotgun (WGS) entry which is preliminary data.</text>
</comment>
<sequence length="288" mass="31976">MSRERHPIGKWKYTTTHYDALRRWSGSDRDLCETAAVAIAILKETGVEACVFGSLACKLLGVECKPNDVDLIVLNTGGSLQVHQFLLLAVNPQFYLLPSHDPAATYWVLWYTTTRGSRVKVDILQPGVMSIPAFSSASMSTRYGSGFEVLVAPVEVILLVKLQGWNVHRLSGKPYYNNKQYADVEQIRGLLKHDPADFNFTYLPQHFLQESQESGWEGNARGIGTIRVLAARRTNAVEERELWMSCDTGIKLGATSGRASFRHPRKLRPGNALIPEGLESPKASSSSL</sequence>
<dbReference type="EMBL" id="SSOP01000129">
    <property type="protein sequence ID" value="KAB5591007.1"/>
    <property type="molecule type" value="Genomic_DNA"/>
</dbReference>
<evidence type="ECO:0000313" key="2">
    <source>
        <dbReference type="EMBL" id="KAB5591007.1"/>
    </source>
</evidence>
<accession>A0A5N5QI95</accession>
<keyword evidence="3" id="KW-1185">Reference proteome</keyword>
<gene>
    <name evidence="2" type="ORF">CTheo_5535</name>
</gene>
<evidence type="ECO:0000256" key="1">
    <source>
        <dbReference type="SAM" id="MobiDB-lite"/>
    </source>
</evidence>
<evidence type="ECO:0000313" key="3">
    <source>
        <dbReference type="Proteomes" id="UP000383932"/>
    </source>
</evidence>
<feature type="region of interest" description="Disordered" evidence="1">
    <location>
        <begin position="261"/>
        <end position="288"/>
    </location>
</feature>
<reference evidence="2 3" key="1">
    <citation type="journal article" date="2019" name="Fungal Biol. Biotechnol.">
        <title>Draft genome sequence of fastidious pathogen Ceratobasidium theobromae, which causes vascular-streak dieback in Theobroma cacao.</title>
        <authorList>
            <person name="Ali S.S."/>
            <person name="Asman A."/>
            <person name="Shao J."/>
            <person name="Firmansyah A.P."/>
            <person name="Susilo A.W."/>
            <person name="Rosmana A."/>
            <person name="McMahon P."/>
            <person name="Junaid M."/>
            <person name="Guest D."/>
            <person name="Kheng T.Y."/>
            <person name="Meinhardt L.W."/>
            <person name="Bailey B.A."/>
        </authorList>
    </citation>
    <scope>NUCLEOTIDE SEQUENCE [LARGE SCALE GENOMIC DNA]</scope>
    <source>
        <strain evidence="2 3">CT2</strain>
    </source>
</reference>